<reference evidence="1" key="1">
    <citation type="submission" date="2018-10" db="EMBL/GenBank/DDBJ databases">
        <title>Population genomic analysis revealed the cold adaptation of white poplar.</title>
        <authorList>
            <person name="Liu Y.-J."/>
        </authorList>
    </citation>
    <scope>NUCLEOTIDE SEQUENCE [LARGE SCALE GENOMIC DNA]</scope>
    <source>
        <strain evidence="1">PAL-ZL1</strain>
    </source>
</reference>
<sequence>MEKPITIEKFLTKSELNQHDEGNCSPLEFESQLPEHVKLDDMPLEDKKRQDVSMKRWVGRASKAKEMVDHLLSIEQTLSSEKENAEREAECWASEAMRYHVQADDAKNYALGLRGIAQQIADGEPMTRNEFHQFFGLIRDEINEISAYDGPRLWKD</sequence>
<proteinExistence type="predicted"/>
<comment type="caution">
    <text evidence="1">The sequence shown here is derived from an EMBL/GenBank/DDBJ whole genome shotgun (WGS) entry which is preliminary data.</text>
</comment>
<protein>
    <submittedName>
        <fullName evidence="1">Uncharacterized protein</fullName>
    </submittedName>
</protein>
<organism evidence="1">
    <name type="scientific">Populus alba</name>
    <name type="common">White poplar</name>
    <dbReference type="NCBI Taxonomy" id="43335"/>
    <lineage>
        <taxon>Eukaryota</taxon>
        <taxon>Viridiplantae</taxon>
        <taxon>Streptophyta</taxon>
        <taxon>Embryophyta</taxon>
        <taxon>Tracheophyta</taxon>
        <taxon>Spermatophyta</taxon>
        <taxon>Magnoliopsida</taxon>
        <taxon>eudicotyledons</taxon>
        <taxon>Gunneridae</taxon>
        <taxon>Pentapetalae</taxon>
        <taxon>rosids</taxon>
        <taxon>fabids</taxon>
        <taxon>Malpighiales</taxon>
        <taxon>Salicaceae</taxon>
        <taxon>Saliceae</taxon>
        <taxon>Populus</taxon>
    </lineage>
</organism>
<dbReference type="AlphaFoldDB" id="A0A4U5QX75"/>
<name>A0A4U5QX75_POPAL</name>
<accession>A0A4U5QX75</accession>
<evidence type="ECO:0000313" key="1">
    <source>
        <dbReference type="EMBL" id="TKS15863.1"/>
    </source>
</evidence>
<dbReference type="EMBL" id="RCHU01000073">
    <property type="protein sequence ID" value="TKS15863.1"/>
    <property type="molecule type" value="Genomic_DNA"/>
</dbReference>
<gene>
    <name evidence="1" type="ORF">D5086_0000028980</name>
</gene>